<keyword evidence="3" id="KW-0050">Antiport</keyword>
<feature type="transmembrane region" description="Helical" evidence="9">
    <location>
        <begin position="333"/>
        <end position="356"/>
    </location>
</feature>
<evidence type="ECO:0000256" key="8">
    <source>
        <dbReference type="ARBA" id="ARBA00023136"/>
    </source>
</evidence>
<organism evidence="11">
    <name type="scientific">candidate division TA06 bacterium ADurb.Bin417</name>
    <dbReference type="NCBI Taxonomy" id="1852828"/>
    <lineage>
        <taxon>Bacteria</taxon>
        <taxon>Bacteria division TA06</taxon>
    </lineage>
</organism>
<evidence type="ECO:0000256" key="9">
    <source>
        <dbReference type="SAM" id="Phobius"/>
    </source>
</evidence>
<dbReference type="AlphaFoldDB" id="A0A1V5ME81"/>
<feature type="transmembrane region" description="Helical" evidence="9">
    <location>
        <begin position="120"/>
        <end position="138"/>
    </location>
</feature>
<keyword evidence="4" id="KW-1003">Cell membrane</keyword>
<dbReference type="Proteomes" id="UP000485484">
    <property type="component" value="Unassembled WGS sequence"/>
</dbReference>
<dbReference type="Pfam" id="PF02080">
    <property type="entry name" value="TrkA_C"/>
    <property type="match status" value="1"/>
</dbReference>
<dbReference type="NCBIfam" id="NF003715">
    <property type="entry name" value="PRK05326.1-2"/>
    <property type="match status" value="1"/>
</dbReference>
<dbReference type="InterPro" id="IPR036721">
    <property type="entry name" value="RCK_C_sf"/>
</dbReference>
<dbReference type="InterPro" id="IPR006153">
    <property type="entry name" value="Cation/H_exchanger_TM"/>
</dbReference>
<feature type="transmembrane region" description="Helical" evidence="9">
    <location>
        <begin position="159"/>
        <end position="177"/>
    </location>
</feature>
<keyword evidence="2" id="KW-0813">Transport</keyword>
<dbReference type="SUPFAM" id="SSF116726">
    <property type="entry name" value="TrkA C-terminal domain-like"/>
    <property type="match status" value="1"/>
</dbReference>
<dbReference type="Pfam" id="PF00999">
    <property type="entry name" value="Na_H_Exchanger"/>
    <property type="match status" value="1"/>
</dbReference>
<feature type="transmembrane region" description="Helical" evidence="9">
    <location>
        <begin position="6"/>
        <end position="24"/>
    </location>
</feature>
<dbReference type="PROSITE" id="PS51202">
    <property type="entry name" value="RCK_C"/>
    <property type="match status" value="1"/>
</dbReference>
<evidence type="ECO:0000256" key="3">
    <source>
        <dbReference type="ARBA" id="ARBA00022449"/>
    </source>
</evidence>
<feature type="transmembrane region" description="Helical" evidence="9">
    <location>
        <begin position="272"/>
        <end position="291"/>
    </location>
</feature>
<evidence type="ECO:0000256" key="5">
    <source>
        <dbReference type="ARBA" id="ARBA00022692"/>
    </source>
</evidence>
<dbReference type="GO" id="GO:1902600">
    <property type="term" value="P:proton transmembrane transport"/>
    <property type="evidence" value="ECO:0007669"/>
    <property type="project" value="InterPro"/>
</dbReference>
<dbReference type="GO" id="GO:0015297">
    <property type="term" value="F:antiporter activity"/>
    <property type="evidence" value="ECO:0007669"/>
    <property type="project" value="UniProtKB-KW"/>
</dbReference>
<feature type="transmembrane region" description="Helical" evidence="9">
    <location>
        <begin position="31"/>
        <end position="51"/>
    </location>
</feature>
<feature type="transmembrane region" description="Helical" evidence="9">
    <location>
        <begin position="297"/>
        <end position="321"/>
    </location>
</feature>
<reference evidence="11" key="1">
    <citation type="submission" date="2017-02" db="EMBL/GenBank/DDBJ databases">
        <title>Delving into the versatile metabolic prowess of the omnipresent phylum Bacteroidetes.</title>
        <authorList>
            <person name="Nobu M.K."/>
            <person name="Mei R."/>
            <person name="Narihiro T."/>
            <person name="Kuroda K."/>
            <person name="Liu W.-T."/>
        </authorList>
    </citation>
    <scope>NUCLEOTIDE SEQUENCE</scope>
    <source>
        <strain evidence="11">ADurb.Bin417</strain>
    </source>
</reference>
<dbReference type="GO" id="GO:0006813">
    <property type="term" value="P:potassium ion transport"/>
    <property type="evidence" value="ECO:0007669"/>
    <property type="project" value="InterPro"/>
</dbReference>
<dbReference type="Gene3D" id="3.30.70.1450">
    <property type="entry name" value="Regulator of K+ conductance, C-terminal domain"/>
    <property type="match status" value="1"/>
</dbReference>
<evidence type="ECO:0000313" key="11">
    <source>
        <dbReference type="EMBL" id="OPZ91422.1"/>
    </source>
</evidence>
<feature type="transmembrane region" description="Helical" evidence="9">
    <location>
        <begin position="189"/>
        <end position="208"/>
    </location>
</feature>
<keyword evidence="5 9" id="KW-0812">Transmembrane</keyword>
<feature type="transmembrane region" description="Helical" evidence="9">
    <location>
        <begin position="57"/>
        <end position="74"/>
    </location>
</feature>
<evidence type="ECO:0000256" key="4">
    <source>
        <dbReference type="ARBA" id="ARBA00022475"/>
    </source>
</evidence>
<evidence type="ECO:0000256" key="7">
    <source>
        <dbReference type="ARBA" id="ARBA00023065"/>
    </source>
</evidence>
<dbReference type="GO" id="GO:0005886">
    <property type="term" value="C:plasma membrane"/>
    <property type="evidence" value="ECO:0007669"/>
    <property type="project" value="UniProtKB-SubCell"/>
</dbReference>
<name>A0A1V5ME81_UNCT6</name>
<evidence type="ECO:0000256" key="1">
    <source>
        <dbReference type="ARBA" id="ARBA00004651"/>
    </source>
</evidence>
<dbReference type="Gene3D" id="1.20.1530.20">
    <property type="match status" value="1"/>
</dbReference>
<feature type="transmembrane region" description="Helical" evidence="9">
    <location>
        <begin position="243"/>
        <end position="260"/>
    </location>
</feature>
<protein>
    <submittedName>
        <fullName evidence="11">K(+)/H(+) antiporter NhaP</fullName>
    </submittedName>
</protein>
<dbReference type="NCBIfam" id="NF003716">
    <property type="entry name" value="PRK05326.1-3"/>
    <property type="match status" value="1"/>
</dbReference>
<dbReference type="PANTHER" id="PTHR32507">
    <property type="entry name" value="NA(+)/H(+) ANTIPORTER 1"/>
    <property type="match status" value="1"/>
</dbReference>
<dbReference type="EMBL" id="MWAK01000178">
    <property type="protein sequence ID" value="OPZ91422.1"/>
    <property type="molecule type" value="Genomic_DNA"/>
</dbReference>
<feature type="transmembrane region" description="Helical" evidence="9">
    <location>
        <begin position="362"/>
        <end position="384"/>
    </location>
</feature>
<accession>A0A1V5ME81</accession>
<gene>
    <name evidence="11" type="primary">nhaP</name>
    <name evidence="11" type="ORF">BWY73_01097</name>
</gene>
<dbReference type="InterPro" id="IPR006037">
    <property type="entry name" value="RCK_C"/>
</dbReference>
<evidence type="ECO:0000256" key="2">
    <source>
        <dbReference type="ARBA" id="ARBA00022448"/>
    </source>
</evidence>
<evidence type="ECO:0000259" key="10">
    <source>
        <dbReference type="PROSITE" id="PS51202"/>
    </source>
</evidence>
<feature type="domain" description="RCK C-terminal" evidence="10">
    <location>
        <begin position="402"/>
        <end position="483"/>
    </location>
</feature>
<keyword evidence="6 9" id="KW-1133">Transmembrane helix</keyword>
<feature type="transmembrane region" description="Helical" evidence="9">
    <location>
        <begin position="86"/>
        <end position="114"/>
    </location>
</feature>
<dbReference type="GO" id="GO:0008324">
    <property type="term" value="F:monoatomic cation transmembrane transporter activity"/>
    <property type="evidence" value="ECO:0007669"/>
    <property type="project" value="InterPro"/>
</dbReference>
<keyword evidence="8 9" id="KW-0472">Membrane</keyword>
<dbReference type="PANTHER" id="PTHR32507:SF7">
    <property type="entry name" value="K(+)_H(+) ANTIPORTER NHAP2"/>
    <property type="match status" value="1"/>
</dbReference>
<keyword evidence="7" id="KW-0406">Ion transport</keyword>
<sequence>MDIEIFILWASALIFISVLTSKLSDRFSLPALLLFLLVGILAGSEGLGGIYFDDPGLAKTIGVFALIFIIYYGGLDTPWKSVKPLLAPGLILATFGVLITAVTVGLFAVLILKFSLLEGLLLGSIVSSTDAAAVFSVLRSRRISLKGSLKSLLELESGSNDPMAVFLTIGVIGLLAGQNASGVQLLPLFVLNMGVGLLAGYLMARLGIFMINRVKLEYDGLYQVLIAALILLTYSVANFSRGNGFLAVYVLGLMMSRSAFIHKRQSVRFYEGVAWLMQIAMFLTLGLLVFPSQIKPIIGPGLLISAMLIFLGRPISVFLCLLPFRFQFKEKVLISWVGLRGAVPVILATFPLLAGVAQAHTIFNIVFFVVLTSVLVQGTSIPVVSKRLGLDIPFDRKKRYPLELDETEGIEASLNDLIVPYNSAAVGQPIASIDLPPQALIVLISRAEHFIIPTGSTVIEAGDVLLVLGKDSDFSQVQATLSKLREPEEKSS</sequence>
<comment type="subcellular location">
    <subcellularLocation>
        <location evidence="1">Cell membrane</location>
        <topology evidence="1">Multi-pass membrane protein</topology>
    </subcellularLocation>
</comment>
<evidence type="ECO:0000256" key="6">
    <source>
        <dbReference type="ARBA" id="ARBA00022989"/>
    </source>
</evidence>
<comment type="caution">
    <text evidence="11">The sequence shown here is derived from an EMBL/GenBank/DDBJ whole genome shotgun (WGS) entry which is preliminary data.</text>
</comment>
<proteinExistence type="predicted"/>
<feature type="transmembrane region" description="Helical" evidence="9">
    <location>
        <begin position="220"/>
        <end position="237"/>
    </location>
</feature>
<dbReference type="InterPro" id="IPR038770">
    <property type="entry name" value="Na+/solute_symporter_sf"/>
</dbReference>